<proteinExistence type="predicted"/>
<keyword evidence="1" id="KW-0812">Transmembrane</keyword>
<accession>A0A2Z3I3H7</accession>
<dbReference type="Proteomes" id="UP000247763">
    <property type="component" value="Chromosome"/>
</dbReference>
<dbReference type="AlphaFoldDB" id="A0A2Z3I3H7"/>
<name>A0A2Z3I3H7_9CAUL</name>
<dbReference type="KEGG" id="phb:HYN04_09935"/>
<evidence type="ECO:0000256" key="1">
    <source>
        <dbReference type="SAM" id="Phobius"/>
    </source>
</evidence>
<evidence type="ECO:0000313" key="2">
    <source>
        <dbReference type="EMBL" id="AWM78044.1"/>
    </source>
</evidence>
<keyword evidence="1" id="KW-0472">Membrane</keyword>
<dbReference type="EMBL" id="CP029479">
    <property type="protein sequence ID" value="AWM78044.1"/>
    <property type="molecule type" value="Genomic_DNA"/>
</dbReference>
<sequence>MPQKETPRTRARGRTDLAIGVRALSNPATRQAQILRCRYGVRPILAGVLAALIFGEAADHG</sequence>
<reference evidence="3" key="1">
    <citation type="submission" date="2018-05" db="EMBL/GenBank/DDBJ databases">
        <title>Genome sequencing of Phenylobacterium sp. HYN0004.</title>
        <authorList>
            <person name="Yi H."/>
            <person name="Baek C."/>
        </authorList>
    </citation>
    <scope>NUCLEOTIDE SEQUENCE [LARGE SCALE GENOMIC DNA]</scope>
    <source>
        <strain evidence="3">HYN0004</strain>
    </source>
</reference>
<keyword evidence="1" id="KW-1133">Transmembrane helix</keyword>
<gene>
    <name evidence="2" type="ORF">HYN04_09935</name>
</gene>
<evidence type="ECO:0000313" key="3">
    <source>
        <dbReference type="Proteomes" id="UP000247763"/>
    </source>
</evidence>
<keyword evidence="3" id="KW-1185">Reference proteome</keyword>
<organism evidence="2 3">
    <name type="scientific">Phenylobacterium parvum</name>
    <dbReference type="NCBI Taxonomy" id="2201350"/>
    <lineage>
        <taxon>Bacteria</taxon>
        <taxon>Pseudomonadati</taxon>
        <taxon>Pseudomonadota</taxon>
        <taxon>Alphaproteobacteria</taxon>
        <taxon>Caulobacterales</taxon>
        <taxon>Caulobacteraceae</taxon>
        <taxon>Phenylobacterium</taxon>
    </lineage>
</organism>
<protein>
    <submittedName>
        <fullName evidence="2">Uncharacterized protein</fullName>
    </submittedName>
</protein>
<feature type="transmembrane region" description="Helical" evidence="1">
    <location>
        <begin position="39"/>
        <end position="58"/>
    </location>
</feature>